<feature type="repeat" description="PPR" evidence="3">
    <location>
        <begin position="361"/>
        <end position="395"/>
    </location>
</feature>
<keyword evidence="5" id="KW-1185">Reference proteome</keyword>
<evidence type="ECO:0000313" key="5">
    <source>
        <dbReference type="Proteomes" id="UP000886595"/>
    </source>
</evidence>
<dbReference type="NCBIfam" id="TIGR00756">
    <property type="entry name" value="PPR"/>
    <property type="match status" value="7"/>
</dbReference>
<dbReference type="SUPFAM" id="SSF48452">
    <property type="entry name" value="TPR-like"/>
    <property type="match status" value="1"/>
</dbReference>
<dbReference type="EMBL" id="JAAMPC010000003">
    <property type="protein sequence ID" value="KAG2319707.1"/>
    <property type="molecule type" value="Genomic_DNA"/>
</dbReference>
<feature type="repeat" description="PPR" evidence="3">
    <location>
        <begin position="396"/>
        <end position="425"/>
    </location>
</feature>
<dbReference type="InterPro" id="IPR011990">
    <property type="entry name" value="TPR-like_helical_dom_sf"/>
</dbReference>
<feature type="repeat" description="PPR" evidence="3">
    <location>
        <begin position="192"/>
        <end position="226"/>
    </location>
</feature>
<keyword evidence="2" id="KW-0677">Repeat</keyword>
<dbReference type="AlphaFoldDB" id="A0A8X8B3F1"/>
<evidence type="ECO:0000256" key="1">
    <source>
        <dbReference type="ARBA" id="ARBA00007626"/>
    </source>
</evidence>
<dbReference type="PANTHER" id="PTHR47942">
    <property type="entry name" value="TETRATRICOPEPTIDE REPEAT (TPR)-LIKE SUPERFAMILY PROTEIN-RELATED"/>
    <property type="match status" value="1"/>
</dbReference>
<dbReference type="Pfam" id="PF01535">
    <property type="entry name" value="PPR"/>
    <property type="match status" value="2"/>
</dbReference>
<dbReference type="Proteomes" id="UP000886595">
    <property type="component" value="Unassembled WGS sequence"/>
</dbReference>
<name>A0A8X8B3F1_BRACI</name>
<reference evidence="4 5" key="1">
    <citation type="submission" date="2020-02" db="EMBL/GenBank/DDBJ databases">
        <authorList>
            <person name="Ma Q."/>
            <person name="Huang Y."/>
            <person name="Song X."/>
            <person name="Pei D."/>
        </authorList>
    </citation>
    <scope>NUCLEOTIDE SEQUENCE [LARGE SCALE GENOMIC DNA]</scope>
    <source>
        <strain evidence="4">Sxm20200214</strain>
        <tissue evidence="4">Leaf</tissue>
    </source>
</reference>
<accession>A0A8X8B3F1</accession>
<feature type="repeat" description="PPR" evidence="3">
    <location>
        <begin position="259"/>
        <end position="293"/>
    </location>
</feature>
<protein>
    <recommendedName>
        <fullName evidence="6">Pentatricopeptide repeat-containing protein</fullName>
    </recommendedName>
</protein>
<dbReference type="InterPro" id="IPR002885">
    <property type="entry name" value="PPR_rpt"/>
</dbReference>
<comment type="caution">
    <text evidence="4">The sequence shown here is derived from an EMBL/GenBank/DDBJ whole genome shotgun (WGS) entry which is preliminary data.</text>
</comment>
<dbReference type="PROSITE" id="PS51375">
    <property type="entry name" value="PPR"/>
    <property type="match status" value="7"/>
</dbReference>
<dbReference type="InterPro" id="IPR051222">
    <property type="entry name" value="PPR/CCM1_RNA-binding"/>
</dbReference>
<evidence type="ECO:0000256" key="2">
    <source>
        <dbReference type="ARBA" id="ARBA00022737"/>
    </source>
</evidence>
<dbReference type="PANTHER" id="PTHR47942:SF16">
    <property type="entry name" value="PENTATRICOPEPTIDE REPEAT DOMAIN CONTAINING PROTEIN-RELATED"/>
    <property type="match status" value="1"/>
</dbReference>
<feature type="repeat" description="PPR" evidence="3">
    <location>
        <begin position="227"/>
        <end position="257"/>
    </location>
</feature>
<sequence>MLRRSPARLVASQLLLPLPHPPRGFSDASRALRRELRAGHKRIPPELIERVSRLLILGRYDALHDLSLDFSDKLLNSLLRNSRLHPEACLEVFDLASKQQKFRPDYKSYCKMVHILGRARMYDRTRFYLSELVGLNHSCFVVWDELVRVFESFHFSPTVFDMVLRVYAEKGLVKEALHVFDNMGRGLGRVPSLLSCNSLLSCLVRKGENFVALHVYDQMVSLGVSPDVFTCSIVVNAYCRNGEVEKAMEFAEEMEMELNVVTFNSLVNGYAMIGDLEGVTRVLGLMSERGVSRNVVTYTSLIKCYCKKGLMEEAELVFESSVKEADQRMYGVLIDGYCRSGKLRDAVRVHDGMLRKGVRTNATICNSLINGYCKSGQLVEAERMFMRMKDWSLKPDLHTYNTLVDGYCRAGRVNEALKLCDRIRW</sequence>
<evidence type="ECO:0008006" key="6">
    <source>
        <dbReference type="Google" id="ProtNLM"/>
    </source>
</evidence>
<dbReference type="Pfam" id="PF13041">
    <property type="entry name" value="PPR_2"/>
    <property type="match status" value="3"/>
</dbReference>
<dbReference type="Gene3D" id="1.25.40.10">
    <property type="entry name" value="Tetratricopeptide repeat domain"/>
    <property type="match status" value="4"/>
</dbReference>
<feature type="repeat" description="PPR" evidence="3">
    <location>
        <begin position="294"/>
        <end position="324"/>
    </location>
</feature>
<gene>
    <name evidence="4" type="ORF">Bca52824_012920</name>
</gene>
<evidence type="ECO:0000313" key="4">
    <source>
        <dbReference type="EMBL" id="KAG2319707.1"/>
    </source>
</evidence>
<evidence type="ECO:0000256" key="3">
    <source>
        <dbReference type="PROSITE-ProRule" id="PRU00708"/>
    </source>
</evidence>
<organism evidence="4 5">
    <name type="scientific">Brassica carinata</name>
    <name type="common">Ethiopian mustard</name>
    <name type="synonym">Abyssinian cabbage</name>
    <dbReference type="NCBI Taxonomy" id="52824"/>
    <lineage>
        <taxon>Eukaryota</taxon>
        <taxon>Viridiplantae</taxon>
        <taxon>Streptophyta</taxon>
        <taxon>Embryophyta</taxon>
        <taxon>Tracheophyta</taxon>
        <taxon>Spermatophyta</taxon>
        <taxon>Magnoliopsida</taxon>
        <taxon>eudicotyledons</taxon>
        <taxon>Gunneridae</taxon>
        <taxon>Pentapetalae</taxon>
        <taxon>rosids</taxon>
        <taxon>malvids</taxon>
        <taxon>Brassicales</taxon>
        <taxon>Brassicaceae</taxon>
        <taxon>Brassiceae</taxon>
        <taxon>Brassica</taxon>
    </lineage>
</organism>
<comment type="similarity">
    <text evidence="1">Belongs to the PPR family. P subfamily.</text>
</comment>
<dbReference type="OrthoDB" id="185373at2759"/>
<feature type="repeat" description="PPR" evidence="3">
    <location>
        <begin position="326"/>
        <end position="360"/>
    </location>
</feature>
<proteinExistence type="inferred from homology"/>